<gene>
    <name evidence="2" type="ORF">MM171A01761_0002</name>
</gene>
<proteinExistence type="predicted"/>
<dbReference type="SUPFAM" id="SSF55846">
    <property type="entry name" value="N-acetylmuramoyl-L-alanine amidase-like"/>
    <property type="match status" value="1"/>
</dbReference>
<dbReference type="InterPro" id="IPR036505">
    <property type="entry name" value="Amidase/PGRP_sf"/>
</dbReference>
<evidence type="ECO:0000313" key="2">
    <source>
        <dbReference type="EMBL" id="QJA98461.1"/>
    </source>
</evidence>
<protein>
    <submittedName>
        <fullName evidence="2">Putative N-acetylmuramoyl-L-alanine amidase</fullName>
    </submittedName>
</protein>
<reference evidence="2" key="1">
    <citation type="submission" date="2020-03" db="EMBL/GenBank/DDBJ databases">
        <title>The deep terrestrial virosphere.</title>
        <authorList>
            <person name="Holmfeldt K."/>
            <person name="Nilsson E."/>
            <person name="Simone D."/>
            <person name="Lopez-Fernandez M."/>
            <person name="Wu X."/>
            <person name="de Brujin I."/>
            <person name="Lundin D."/>
            <person name="Andersson A."/>
            <person name="Bertilsson S."/>
            <person name="Dopson M."/>
        </authorList>
    </citation>
    <scope>NUCLEOTIDE SEQUENCE</scope>
    <source>
        <strain evidence="2">MM171A01761</strain>
    </source>
</reference>
<dbReference type="AlphaFoldDB" id="A0A6M3M062"/>
<dbReference type="EMBL" id="MT143583">
    <property type="protein sequence ID" value="QJA98461.1"/>
    <property type="molecule type" value="Genomic_DNA"/>
</dbReference>
<dbReference type="GO" id="GO:0009253">
    <property type="term" value="P:peptidoglycan catabolic process"/>
    <property type="evidence" value="ECO:0007669"/>
    <property type="project" value="InterPro"/>
</dbReference>
<dbReference type="Gene3D" id="3.40.80.10">
    <property type="entry name" value="Peptidoglycan recognition protein-like"/>
    <property type="match status" value="1"/>
</dbReference>
<dbReference type="Pfam" id="PF01510">
    <property type="entry name" value="Amidase_2"/>
    <property type="match status" value="1"/>
</dbReference>
<name>A0A6M3M062_9ZZZZ</name>
<organism evidence="2">
    <name type="scientific">viral metagenome</name>
    <dbReference type="NCBI Taxonomy" id="1070528"/>
    <lineage>
        <taxon>unclassified sequences</taxon>
        <taxon>metagenomes</taxon>
        <taxon>organismal metagenomes</taxon>
    </lineage>
</organism>
<evidence type="ECO:0000259" key="1">
    <source>
        <dbReference type="Pfam" id="PF01510"/>
    </source>
</evidence>
<dbReference type="GO" id="GO:0008745">
    <property type="term" value="F:N-acetylmuramoyl-L-alanine amidase activity"/>
    <property type="evidence" value="ECO:0007669"/>
    <property type="project" value="InterPro"/>
</dbReference>
<feature type="domain" description="N-acetylmuramoyl-L-alanine amidase" evidence="1">
    <location>
        <begin position="31"/>
        <end position="164"/>
    </location>
</feature>
<accession>A0A6M3M062</accession>
<sequence length="176" mass="18998">MPVPFVDMRAELVALAGGDFVRRELTSECAIVLHYWGCPPLEQGVHEAAMATFHHHFVNNGWPNIGYHYHVSWPDGAVAYVGDVFTARANVSGLNHLAIGICVEGDLKGDIPDAVIEGVRCAIGSIHAEVVRRMGDKGQFVYGLPIYGHKEFALPGHGTVCPGPGGMRIVEALRVC</sequence>
<dbReference type="InterPro" id="IPR002502">
    <property type="entry name" value="Amidase_domain"/>
</dbReference>